<dbReference type="Gene3D" id="3.40.50.150">
    <property type="entry name" value="Vaccinia Virus protein VP39"/>
    <property type="match status" value="1"/>
</dbReference>
<gene>
    <name evidence="1" type="ORF">FHS59_001926</name>
</gene>
<dbReference type="CDD" id="cd02440">
    <property type="entry name" value="AdoMet_MTases"/>
    <property type="match status" value="1"/>
</dbReference>
<evidence type="ECO:0000313" key="2">
    <source>
        <dbReference type="Proteomes" id="UP000588604"/>
    </source>
</evidence>
<keyword evidence="2" id="KW-1185">Reference proteome</keyword>
<dbReference type="Proteomes" id="UP000588604">
    <property type="component" value="Unassembled WGS sequence"/>
</dbReference>
<dbReference type="EMBL" id="JACIJO010000002">
    <property type="protein sequence ID" value="MBB6326298.1"/>
    <property type="molecule type" value="Genomic_DNA"/>
</dbReference>
<dbReference type="GO" id="GO:0008168">
    <property type="term" value="F:methyltransferase activity"/>
    <property type="evidence" value="ECO:0007669"/>
    <property type="project" value="UniProtKB-KW"/>
</dbReference>
<proteinExistence type="predicted"/>
<dbReference type="AlphaFoldDB" id="A0A841MUN8"/>
<organism evidence="1 2">
    <name type="scientific">Algoriphagus iocasae</name>
    <dbReference type="NCBI Taxonomy" id="1836499"/>
    <lineage>
        <taxon>Bacteria</taxon>
        <taxon>Pseudomonadati</taxon>
        <taxon>Bacteroidota</taxon>
        <taxon>Cytophagia</taxon>
        <taxon>Cytophagales</taxon>
        <taxon>Cyclobacteriaceae</taxon>
        <taxon>Algoriphagus</taxon>
    </lineage>
</organism>
<accession>A0A841MUN8</accession>
<keyword evidence="1" id="KW-0808">Transferase</keyword>
<dbReference type="RefSeq" id="WP_184494914.1">
    <property type="nucleotide sequence ID" value="NZ_JACIJO010000002.1"/>
</dbReference>
<dbReference type="InterPro" id="IPR029063">
    <property type="entry name" value="SAM-dependent_MTases_sf"/>
</dbReference>
<dbReference type="Pfam" id="PF13489">
    <property type="entry name" value="Methyltransf_23"/>
    <property type="match status" value="1"/>
</dbReference>
<dbReference type="SUPFAM" id="SSF53335">
    <property type="entry name" value="S-adenosyl-L-methionine-dependent methyltransferases"/>
    <property type="match status" value="1"/>
</dbReference>
<dbReference type="GO" id="GO:0032259">
    <property type="term" value="P:methylation"/>
    <property type="evidence" value="ECO:0007669"/>
    <property type="project" value="UniProtKB-KW"/>
</dbReference>
<evidence type="ECO:0000313" key="1">
    <source>
        <dbReference type="EMBL" id="MBB6326298.1"/>
    </source>
</evidence>
<name>A0A841MUN8_9BACT</name>
<reference evidence="1 2" key="1">
    <citation type="submission" date="2020-08" db="EMBL/GenBank/DDBJ databases">
        <title>Genomic Encyclopedia of Type Strains, Phase IV (KMG-IV): sequencing the most valuable type-strain genomes for metagenomic binning, comparative biology and taxonomic classification.</title>
        <authorList>
            <person name="Goeker M."/>
        </authorList>
    </citation>
    <scope>NUCLEOTIDE SEQUENCE [LARGE SCALE GENOMIC DNA]</scope>
    <source>
        <strain evidence="1 2">DSM 102044</strain>
    </source>
</reference>
<comment type="caution">
    <text evidence="1">The sequence shown here is derived from an EMBL/GenBank/DDBJ whole genome shotgun (WGS) entry which is preliminary data.</text>
</comment>
<protein>
    <submittedName>
        <fullName evidence="1">SAM-dependent methyltransferase</fullName>
    </submittedName>
</protein>
<dbReference type="PANTHER" id="PTHR43861">
    <property type="entry name" value="TRANS-ACONITATE 2-METHYLTRANSFERASE-RELATED"/>
    <property type="match status" value="1"/>
</dbReference>
<sequence length="311" mass="35887">MALTSEQEVKCKFCGSPNHKKHHAQERMFGSGEKFWYLECDSCGSLQIKDVPDNLSDFYSGDYYSFTDLVYSSGFRQFLKRIRMKTFLASGGKFFEPSYGYWLKKVKPKMTDAIADIGCGTGQLLYEFYAGGYQNLHGFDPFIKETKVISKELTIWKKGIEESDFKFDLIMMHHSFEHMEDPDHILKLCFEKLNPGGKLLIRTPVTDSQVWKEEGVYWVQLDAPRHLIIPSTEGMAISAKKQGFNLDEIEFDSTGFQFWGTEIYKKGLPLNPELVQGIFSQEEMAEFKEKALWLNQEGKGDQVCFYLSKPF</sequence>
<keyword evidence="1" id="KW-0489">Methyltransferase</keyword>